<evidence type="ECO:0008006" key="3">
    <source>
        <dbReference type="Google" id="ProtNLM"/>
    </source>
</evidence>
<gene>
    <name evidence="1" type="ORF">ALQ04_01757</name>
</gene>
<sequence>MKSAALVWESFLRALPRTRKLAAVMAIPVLVLSAPIMTQAEVLRFHGKLVNTGCDVVQASAVGSDNDARYIQVSGVTVRMSTLRNACGDQAVPFTLQYQAMSLTSAQTTLQSQASGQTGLLIVTYQ</sequence>
<dbReference type="Proteomes" id="UP000277236">
    <property type="component" value="Unassembled WGS sequence"/>
</dbReference>
<accession>A0A3M4LSP0</accession>
<comment type="caution">
    <text evidence="1">The sequence shown here is derived from an EMBL/GenBank/DDBJ whole genome shotgun (WGS) entry which is preliminary data.</text>
</comment>
<protein>
    <recommendedName>
        <fullName evidence="3">Type 1 fimbrial protein</fullName>
    </recommendedName>
</protein>
<dbReference type="AlphaFoldDB" id="A0A3M4LSP0"/>
<dbReference type="OrthoDB" id="7022916at2"/>
<reference evidence="1 2" key="1">
    <citation type="submission" date="2018-08" db="EMBL/GenBank/DDBJ databases">
        <title>Recombination of ecologically and evolutionarily significant loci maintains genetic cohesion in the Pseudomonas syringae species complex.</title>
        <authorList>
            <person name="Dillon M."/>
            <person name="Thakur S."/>
            <person name="Almeida R.N.D."/>
            <person name="Weir B.S."/>
            <person name="Guttman D.S."/>
        </authorList>
    </citation>
    <scope>NUCLEOTIDE SEQUENCE [LARGE SCALE GENOMIC DNA]</scope>
    <source>
        <strain evidence="1 2">ICMP 3353</strain>
    </source>
</reference>
<name>A0A3M4LSP0_PSECI</name>
<dbReference type="RefSeq" id="WP_122316793.1">
    <property type="nucleotide sequence ID" value="NZ_RBRE01000059.1"/>
</dbReference>
<evidence type="ECO:0000313" key="1">
    <source>
        <dbReference type="EMBL" id="RMQ44483.1"/>
    </source>
</evidence>
<dbReference type="EMBL" id="RBRE01000059">
    <property type="protein sequence ID" value="RMQ44483.1"/>
    <property type="molecule type" value="Genomic_DNA"/>
</dbReference>
<proteinExistence type="predicted"/>
<evidence type="ECO:0000313" key="2">
    <source>
        <dbReference type="Proteomes" id="UP000277236"/>
    </source>
</evidence>
<organism evidence="1 2">
    <name type="scientific">Pseudomonas cichorii</name>
    <dbReference type="NCBI Taxonomy" id="36746"/>
    <lineage>
        <taxon>Bacteria</taxon>
        <taxon>Pseudomonadati</taxon>
        <taxon>Pseudomonadota</taxon>
        <taxon>Gammaproteobacteria</taxon>
        <taxon>Pseudomonadales</taxon>
        <taxon>Pseudomonadaceae</taxon>
        <taxon>Pseudomonas</taxon>
    </lineage>
</organism>